<reference evidence="1 2" key="1">
    <citation type="submission" date="2018-03" db="EMBL/GenBank/DDBJ databases">
        <title>Aerobic endospore-forming bacteria genome sequencing and assembly.</title>
        <authorList>
            <person name="Cavalcante D.A."/>
            <person name="Driks A."/>
            <person name="Putonti C."/>
            <person name="De-Souza M.T."/>
        </authorList>
    </citation>
    <scope>NUCLEOTIDE SEQUENCE [LARGE SCALE GENOMIC DNA]</scope>
    <source>
        <strain evidence="1 2">SDF0037</strain>
    </source>
</reference>
<sequence>MSEWQESKYFTSENLSFIGERQLLGFTHSKEEKRGLAKQENMAGIFRERALNQETSFASRELTK</sequence>
<dbReference type="EMBL" id="SADV01000004">
    <property type="protein sequence ID" value="TQR35916.1"/>
    <property type="molecule type" value="Genomic_DNA"/>
</dbReference>
<gene>
    <name evidence="1" type="ORF">C7Y47_06415</name>
</gene>
<dbReference type="Proteomes" id="UP000317944">
    <property type="component" value="Unassembled WGS sequence"/>
</dbReference>
<name>A0A544UPZ5_LYSSH</name>
<proteinExistence type="predicted"/>
<protein>
    <submittedName>
        <fullName evidence="1">Uncharacterized protein</fullName>
    </submittedName>
</protein>
<comment type="caution">
    <text evidence="1">The sequence shown here is derived from an EMBL/GenBank/DDBJ whole genome shotgun (WGS) entry which is preliminary data.</text>
</comment>
<dbReference type="RefSeq" id="WP_142508011.1">
    <property type="nucleotide sequence ID" value="NZ_SADV01000004.1"/>
</dbReference>
<dbReference type="AlphaFoldDB" id="A0A544UPZ5"/>
<evidence type="ECO:0000313" key="2">
    <source>
        <dbReference type="Proteomes" id="UP000317944"/>
    </source>
</evidence>
<accession>A0A544UPZ5</accession>
<organism evidence="1 2">
    <name type="scientific">Lysinibacillus sphaericus</name>
    <name type="common">Bacillus sphaericus</name>
    <dbReference type="NCBI Taxonomy" id="1421"/>
    <lineage>
        <taxon>Bacteria</taxon>
        <taxon>Bacillati</taxon>
        <taxon>Bacillota</taxon>
        <taxon>Bacilli</taxon>
        <taxon>Bacillales</taxon>
        <taxon>Bacillaceae</taxon>
        <taxon>Lysinibacillus</taxon>
    </lineage>
</organism>
<evidence type="ECO:0000313" key="1">
    <source>
        <dbReference type="EMBL" id="TQR35916.1"/>
    </source>
</evidence>